<keyword evidence="3" id="KW-0808">Transferase</keyword>
<dbReference type="Gene3D" id="3.90.550.10">
    <property type="entry name" value="Spore Coat Polysaccharide Biosynthesis Protein SpsA, Chain A"/>
    <property type="match status" value="1"/>
</dbReference>
<feature type="transmembrane region" description="Helical" evidence="2">
    <location>
        <begin position="384"/>
        <end position="405"/>
    </location>
</feature>
<keyword evidence="2" id="KW-1133">Transmembrane helix</keyword>
<dbReference type="EMBL" id="FUHW01000044">
    <property type="protein sequence ID" value="SJM71590.1"/>
    <property type="molecule type" value="Genomic_DNA"/>
</dbReference>
<dbReference type="InterPro" id="IPR029044">
    <property type="entry name" value="Nucleotide-diphossugar_trans"/>
</dbReference>
<dbReference type="GO" id="GO:0016740">
    <property type="term" value="F:transferase activity"/>
    <property type="evidence" value="ECO:0007669"/>
    <property type="project" value="UniProtKB-KW"/>
</dbReference>
<feature type="region of interest" description="Disordered" evidence="1">
    <location>
        <begin position="352"/>
        <end position="373"/>
    </location>
</feature>
<feature type="transmembrane region" description="Helical" evidence="2">
    <location>
        <begin position="479"/>
        <end position="505"/>
    </location>
</feature>
<feature type="transmembrane region" description="Helical" evidence="2">
    <location>
        <begin position="517"/>
        <end position="538"/>
    </location>
</feature>
<organism evidence="3 4">
    <name type="scientific">Arthrobacter rhombi</name>
    <dbReference type="NCBI Taxonomy" id="71253"/>
    <lineage>
        <taxon>Bacteria</taxon>
        <taxon>Bacillati</taxon>
        <taxon>Actinomycetota</taxon>
        <taxon>Actinomycetes</taxon>
        <taxon>Micrococcales</taxon>
        <taxon>Micrococcaceae</taxon>
        <taxon>Arthrobacter</taxon>
    </lineage>
</organism>
<feature type="transmembrane region" description="Helical" evidence="2">
    <location>
        <begin position="1072"/>
        <end position="1094"/>
    </location>
</feature>
<feature type="transmembrane region" description="Helical" evidence="2">
    <location>
        <begin position="609"/>
        <end position="628"/>
    </location>
</feature>
<dbReference type="AlphaFoldDB" id="A0A1R4GTJ4"/>
<evidence type="ECO:0000256" key="1">
    <source>
        <dbReference type="SAM" id="MobiDB-lite"/>
    </source>
</evidence>
<feature type="transmembrane region" description="Helical" evidence="2">
    <location>
        <begin position="708"/>
        <end position="727"/>
    </location>
</feature>
<name>A0A1R4GTJ4_9MICC</name>
<evidence type="ECO:0000313" key="3">
    <source>
        <dbReference type="EMBL" id="SJM71590.1"/>
    </source>
</evidence>
<evidence type="ECO:0000256" key="2">
    <source>
        <dbReference type="SAM" id="Phobius"/>
    </source>
</evidence>
<feature type="transmembrane region" description="Helical" evidence="2">
    <location>
        <begin position="261"/>
        <end position="282"/>
    </location>
</feature>
<sequence>MVVAHDGESFLPATLEALTTQTRPVDHFIGVDAGSQDNSARILTDSLPAGSPLVKARARGFGASVRAGVTGEDALPRRAGDPTTSGNLPTVDPEIQDWIWLIHDDSAPDSGALEALLEVVETSPAVTIAGCKQLDRDQPRRLLDVGLGISRWGERLTMIDVDELDQGQYDSRSDRFAVNSAGLLVRRDVWEDLGGFDPALPGLGDDLDLCWRNRLAGNRVVVVPTAKMLHAPDKVRSIAGPLAGRRAEVYLRLKHAAAWKVPFVALGAILGSLFRLLISLVAKDPAFGFGQLSSTLTAVFSPVALRGSRRGARRTRKVSRSLVRPLMVPRREVWAHRRNLLQAAGTSTVLGDGSGVTAEASNPSGDSSDDFAELAAPTRTSSSVSAVIAVLATAVVALLGLRSVFGSGALAGGSMLPVSDRLSGIWAHATGWWQDLGTGMPGHGDPFDLVLWLLSLLGFGTPNTAIVVLYLAAMPLAALFAWLALGSVTASRAARLLGALVWALAPALQVALGSGRAGAIAVHVLIPLVGLGVIRAVGAGRPRAEQHAVPSPADPPSKAGLHGVPSWTAAAGAALALAAVTAASPSLLPLAVVLVVVLAIPLGRRARTLWWVPVPSLVLALGSVPAALNNPRVLLADPGVVQPFQAADLWQQALGFPVAFDPMAGANGFGWAANLLPGPWAFIAALIVGVPLLLLAIVGLLRRGRRGAIIRTAWVVGVLTLATGYAVQALPFGVTAGREVTPFTGPFVSVFMLGVLLSAAGGLDWMRSVRIHKTSRLRVIAGPAMAAAVVLVLASATVATTLWLAPRTVGTADAAAGESGATSDLGLGQAVLPVAARTLPATAADRGNSPLQERTLVLAPEGNDGAMSATLMSGSGMSLDQLSAVSASSRLTGTLTDPQAAPDDDSAKDLRSTVAGLASGQAIDPRPELARFGVSFVVLQVPEGVSTLAGRLDGVPGLAPVGYTEAGWLWRVTPDTEIKDAETPNEFTARVRLLDAEGETTSLIGSHAARVQAHALPNGPKGRTVVLAERADPGWEATYDGKALESTTNGWAQAFKLPSGAGELSIGYSAPWSLPLGILMVLVFAGTLLLVIPIPASRRFAARRVEEFRTTGSAESVWDIDDADGEHLQDEDDGDAPLEGTSGAEEHKS</sequence>
<feature type="transmembrane region" description="Helical" evidence="2">
    <location>
        <begin position="680"/>
        <end position="701"/>
    </location>
</feature>
<feature type="transmembrane region" description="Helical" evidence="2">
    <location>
        <begin position="777"/>
        <end position="805"/>
    </location>
</feature>
<proteinExistence type="predicted"/>
<dbReference type="SUPFAM" id="SSF53448">
    <property type="entry name" value="Nucleotide-diphospho-sugar transferases"/>
    <property type="match status" value="1"/>
</dbReference>
<reference evidence="3 4" key="1">
    <citation type="submission" date="2017-02" db="EMBL/GenBank/DDBJ databases">
        <authorList>
            <person name="Peterson S.W."/>
        </authorList>
    </citation>
    <scope>NUCLEOTIDE SEQUENCE [LARGE SCALE GENOMIC DNA]</scope>
    <source>
        <strain evidence="3 4">B Ar 00.02</strain>
    </source>
</reference>
<dbReference type="PANTHER" id="PTHR43685">
    <property type="entry name" value="GLYCOSYLTRANSFERASE"/>
    <property type="match status" value="1"/>
</dbReference>
<dbReference type="RefSeq" id="WP_179204332.1">
    <property type="nucleotide sequence ID" value="NZ_FUHW01000044.1"/>
</dbReference>
<keyword evidence="4" id="KW-1185">Reference proteome</keyword>
<feature type="region of interest" description="Disordered" evidence="1">
    <location>
        <begin position="1115"/>
        <end position="1149"/>
    </location>
</feature>
<feature type="transmembrane region" description="Helical" evidence="2">
    <location>
        <begin position="586"/>
        <end position="602"/>
    </location>
</feature>
<evidence type="ECO:0000313" key="4">
    <source>
        <dbReference type="Proteomes" id="UP000195913"/>
    </source>
</evidence>
<dbReference type="InterPro" id="IPR050834">
    <property type="entry name" value="Glycosyltransf_2"/>
</dbReference>
<protein>
    <submittedName>
        <fullName evidence="3">Glycosyl transferase, family 2</fullName>
    </submittedName>
</protein>
<dbReference type="Pfam" id="PF13641">
    <property type="entry name" value="Glyco_tranf_2_3"/>
    <property type="match status" value="1"/>
</dbReference>
<gene>
    <name evidence="3" type="ORF">FM101_13540</name>
</gene>
<dbReference type="Proteomes" id="UP000195913">
    <property type="component" value="Unassembled WGS sequence"/>
</dbReference>
<keyword evidence="2" id="KW-0812">Transmembrane</keyword>
<feature type="transmembrane region" description="Helical" evidence="2">
    <location>
        <begin position="288"/>
        <end position="307"/>
    </location>
</feature>
<feature type="compositionally biased region" description="Acidic residues" evidence="1">
    <location>
        <begin position="1118"/>
        <end position="1136"/>
    </location>
</feature>
<accession>A0A1R4GTJ4</accession>
<feature type="transmembrane region" description="Helical" evidence="2">
    <location>
        <begin position="747"/>
        <end position="765"/>
    </location>
</feature>
<dbReference type="PANTHER" id="PTHR43685:SF3">
    <property type="entry name" value="SLR2126 PROTEIN"/>
    <property type="match status" value="1"/>
</dbReference>
<keyword evidence="2" id="KW-0472">Membrane</keyword>
<feature type="transmembrane region" description="Helical" evidence="2">
    <location>
        <begin position="559"/>
        <end position="580"/>
    </location>
</feature>